<evidence type="ECO:0000313" key="1">
    <source>
        <dbReference type="EMBL" id="KAI3720696.1"/>
    </source>
</evidence>
<dbReference type="Proteomes" id="UP001055811">
    <property type="component" value="Linkage Group LG06"/>
</dbReference>
<sequence length="155" mass="17609">MNLMDFPFSSLIGVTIHVSKRRNHKSKSRNHIHVSKRRNLDSNCKYESVVDLADARDLLPKDGLGSSSAYVVADFDGQKKRTSTVSRSLNPLWNESLEFVVSDPSTMEYEELEIEVFNDKRLSNGSARKNHFLGRVKLYGSRFARKGDEGINCNQ</sequence>
<keyword evidence="2" id="KW-1185">Reference proteome</keyword>
<reference evidence="2" key="1">
    <citation type="journal article" date="2022" name="Mol. Ecol. Resour.">
        <title>The genomes of chicory, endive, great burdock and yacon provide insights into Asteraceae palaeo-polyploidization history and plant inulin production.</title>
        <authorList>
            <person name="Fan W."/>
            <person name="Wang S."/>
            <person name="Wang H."/>
            <person name="Wang A."/>
            <person name="Jiang F."/>
            <person name="Liu H."/>
            <person name="Zhao H."/>
            <person name="Xu D."/>
            <person name="Zhang Y."/>
        </authorList>
    </citation>
    <scope>NUCLEOTIDE SEQUENCE [LARGE SCALE GENOMIC DNA]</scope>
    <source>
        <strain evidence="2">cv. Punajuju</strain>
    </source>
</reference>
<dbReference type="EMBL" id="CM042014">
    <property type="protein sequence ID" value="KAI3720696.1"/>
    <property type="molecule type" value="Genomic_DNA"/>
</dbReference>
<comment type="caution">
    <text evidence="1">The sequence shown here is derived from an EMBL/GenBank/DDBJ whole genome shotgun (WGS) entry which is preliminary data.</text>
</comment>
<organism evidence="1 2">
    <name type="scientific">Cichorium intybus</name>
    <name type="common">Chicory</name>
    <dbReference type="NCBI Taxonomy" id="13427"/>
    <lineage>
        <taxon>Eukaryota</taxon>
        <taxon>Viridiplantae</taxon>
        <taxon>Streptophyta</taxon>
        <taxon>Embryophyta</taxon>
        <taxon>Tracheophyta</taxon>
        <taxon>Spermatophyta</taxon>
        <taxon>Magnoliopsida</taxon>
        <taxon>eudicotyledons</taxon>
        <taxon>Gunneridae</taxon>
        <taxon>Pentapetalae</taxon>
        <taxon>asterids</taxon>
        <taxon>campanulids</taxon>
        <taxon>Asterales</taxon>
        <taxon>Asteraceae</taxon>
        <taxon>Cichorioideae</taxon>
        <taxon>Cichorieae</taxon>
        <taxon>Cichoriinae</taxon>
        <taxon>Cichorium</taxon>
    </lineage>
</organism>
<protein>
    <submittedName>
        <fullName evidence="1">Uncharacterized protein</fullName>
    </submittedName>
</protein>
<evidence type="ECO:0000313" key="2">
    <source>
        <dbReference type="Proteomes" id="UP001055811"/>
    </source>
</evidence>
<gene>
    <name evidence="1" type="ORF">L2E82_31687</name>
</gene>
<reference evidence="1 2" key="2">
    <citation type="journal article" date="2022" name="Mol. Ecol. Resour.">
        <title>The genomes of chicory, endive, great burdock and yacon provide insights into Asteraceae paleo-polyploidization history and plant inulin production.</title>
        <authorList>
            <person name="Fan W."/>
            <person name="Wang S."/>
            <person name="Wang H."/>
            <person name="Wang A."/>
            <person name="Jiang F."/>
            <person name="Liu H."/>
            <person name="Zhao H."/>
            <person name="Xu D."/>
            <person name="Zhang Y."/>
        </authorList>
    </citation>
    <scope>NUCLEOTIDE SEQUENCE [LARGE SCALE GENOMIC DNA]</scope>
    <source>
        <strain evidence="2">cv. Punajuju</strain>
        <tissue evidence="1">Leaves</tissue>
    </source>
</reference>
<proteinExistence type="predicted"/>
<accession>A0ACB9BEM4</accession>
<name>A0ACB9BEM4_CICIN</name>